<gene>
    <name evidence="1" type="ORF">J8C05_13630</name>
</gene>
<dbReference type="RefSeq" id="WP_211423305.1">
    <property type="nucleotide sequence ID" value="NZ_CP072643.1"/>
</dbReference>
<evidence type="ECO:0000313" key="2">
    <source>
        <dbReference type="Proteomes" id="UP000677668"/>
    </source>
</evidence>
<organism evidence="1 2">
    <name type="scientific">Chloracidobacterium sp. N</name>
    <dbReference type="NCBI Taxonomy" id="2821540"/>
    <lineage>
        <taxon>Bacteria</taxon>
        <taxon>Pseudomonadati</taxon>
        <taxon>Acidobacteriota</taxon>
        <taxon>Terriglobia</taxon>
        <taxon>Terriglobales</taxon>
        <taxon>Acidobacteriaceae</taxon>
        <taxon>Chloracidobacterium</taxon>
        <taxon>Chloracidobacterium aggregatum</taxon>
    </lineage>
</organism>
<proteinExistence type="predicted"/>
<evidence type="ECO:0000313" key="1">
    <source>
        <dbReference type="EMBL" id="QUV95064.1"/>
    </source>
</evidence>
<keyword evidence="2" id="KW-1185">Reference proteome</keyword>
<protein>
    <recommendedName>
        <fullName evidence="3">Glycosyltransferase family 1 protein</fullName>
    </recommendedName>
</protein>
<dbReference type="Proteomes" id="UP000677668">
    <property type="component" value="Chromosome 2"/>
</dbReference>
<dbReference type="EMBL" id="CP072643">
    <property type="protein sequence ID" value="QUV95064.1"/>
    <property type="molecule type" value="Genomic_DNA"/>
</dbReference>
<name>A0ABX8B239_9BACT</name>
<accession>A0ABX8B239</accession>
<reference evidence="1 2" key="1">
    <citation type="submission" date="2021-03" db="EMBL/GenBank/DDBJ databases">
        <title>Genomic and phenotypic characterization of Chloracidobacterium isolates provides evidence for multiple species.</title>
        <authorList>
            <person name="Saini M.K."/>
            <person name="Costas A.M.G."/>
            <person name="Tank M."/>
            <person name="Bryant D.A."/>
        </authorList>
    </citation>
    <scope>NUCLEOTIDE SEQUENCE [LARGE SCALE GENOMIC DNA]</scope>
    <source>
        <strain evidence="1 2">N</strain>
    </source>
</reference>
<sequence length="315" mass="35158">MSMDIIYSHTNNWYHADFARRLHADLPEPLRATTRLLNVVEWLDSEPSDHVVVVNWEEAVREPRLGPRVAELCARVAHTPRRTLLSAECVGTTWFELHFAEGIAWTDFIEVGWFGYPLPEPYCALPYHVLGTVATRAEQEQFRRLSVALEQLPAQGDHRPLPWAFVGMRTPERIAFARELVRWQPNGLLLLAEPGPARPGSGRLTGDGLERLLHQARLYIWRTQHSVPYFETFRVHDALRCGALPVKIDPSHADSFATVPCVFPSLDAMKEALATSGWAGLLAAMYAAALTRPALGDAFAAIVAGQPPANHVQPV</sequence>
<evidence type="ECO:0008006" key="3">
    <source>
        <dbReference type="Google" id="ProtNLM"/>
    </source>
</evidence>